<comment type="similarity">
    <text evidence="2">Belongs to the UPF0053 family.</text>
</comment>
<feature type="domain" description="CNNM transmembrane" evidence="13">
    <location>
        <begin position="1"/>
        <end position="198"/>
    </location>
</feature>
<dbReference type="InterPro" id="IPR016169">
    <property type="entry name" value="FAD-bd_PCMH_sub2"/>
</dbReference>
<organism evidence="14 15">
    <name type="scientific">Nitrosomonas oligotropha</name>
    <dbReference type="NCBI Taxonomy" id="42354"/>
    <lineage>
        <taxon>Bacteria</taxon>
        <taxon>Pseudomonadati</taxon>
        <taxon>Pseudomonadota</taxon>
        <taxon>Betaproteobacteria</taxon>
        <taxon>Nitrosomonadales</taxon>
        <taxon>Nitrosomonadaceae</taxon>
        <taxon>Nitrosomonas</taxon>
    </lineage>
</organism>
<evidence type="ECO:0000256" key="11">
    <source>
        <dbReference type="SAM" id="Phobius"/>
    </source>
</evidence>
<dbReference type="InterPro" id="IPR046342">
    <property type="entry name" value="CBS_dom_sf"/>
</dbReference>
<dbReference type="InterPro" id="IPR005170">
    <property type="entry name" value="Transptr-assoc_dom"/>
</dbReference>
<evidence type="ECO:0000313" key="15">
    <source>
        <dbReference type="Proteomes" id="UP000321055"/>
    </source>
</evidence>
<dbReference type="GO" id="GO:0005886">
    <property type="term" value="C:plasma membrane"/>
    <property type="evidence" value="ECO:0007669"/>
    <property type="project" value="UniProtKB-SubCell"/>
</dbReference>
<evidence type="ECO:0000256" key="7">
    <source>
        <dbReference type="ARBA" id="ARBA00023122"/>
    </source>
</evidence>
<name>A0A5C7VN12_9PROT</name>
<evidence type="ECO:0000313" key="14">
    <source>
        <dbReference type="EMBL" id="TXI27086.1"/>
    </source>
</evidence>
<dbReference type="AlphaFoldDB" id="A0A5C7VN12"/>
<keyword evidence="4 10" id="KW-0812">Transmembrane</keyword>
<evidence type="ECO:0000259" key="12">
    <source>
        <dbReference type="PROSITE" id="PS51371"/>
    </source>
</evidence>
<evidence type="ECO:0000256" key="8">
    <source>
        <dbReference type="ARBA" id="ARBA00023136"/>
    </source>
</evidence>
<protein>
    <submittedName>
        <fullName evidence="14">HlyC/CorC family transporter</fullName>
    </submittedName>
</protein>
<keyword evidence="3" id="KW-1003">Cell membrane</keyword>
<evidence type="ECO:0000256" key="10">
    <source>
        <dbReference type="PROSITE-ProRule" id="PRU01193"/>
    </source>
</evidence>
<dbReference type="PANTHER" id="PTHR22777">
    <property type="entry name" value="HEMOLYSIN-RELATED"/>
    <property type="match status" value="1"/>
</dbReference>
<dbReference type="Gene3D" id="3.10.580.10">
    <property type="entry name" value="CBS-domain"/>
    <property type="match status" value="1"/>
</dbReference>
<dbReference type="InterPro" id="IPR044751">
    <property type="entry name" value="Ion_transp-like_CBS"/>
</dbReference>
<keyword evidence="8 10" id="KW-0472">Membrane</keyword>
<evidence type="ECO:0000256" key="4">
    <source>
        <dbReference type="ARBA" id="ARBA00022692"/>
    </source>
</evidence>
<gene>
    <name evidence="14" type="ORF">E6Q60_10715</name>
</gene>
<feature type="domain" description="CBS" evidence="12">
    <location>
        <begin position="274"/>
        <end position="330"/>
    </location>
</feature>
<dbReference type="SMART" id="SM01091">
    <property type="entry name" value="CorC_HlyC"/>
    <property type="match status" value="1"/>
</dbReference>
<dbReference type="CDD" id="cd04590">
    <property type="entry name" value="CBS_pair_CorC_HlyC_assoc"/>
    <property type="match status" value="1"/>
</dbReference>
<feature type="transmembrane region" description="Helical" evidence="11">
    <location>
        <begin position="59"/>
        <end position="85"/>
    </location>
</feature>
<keyword evidence="7 9" id="KW-0129">CBS domain</keyword>
<dbReference type="Pfam" id="PF03471">
    <property type="entry name" value="CorC_HlyC"/>
    <property type="match status" value="1"/>
</dbReference>
<keyword evidence="6 10" id="KW-1133">Transmembrane helix</keyword>
<dbReference type="Pfam" id="PF00571">
    <property type="entry name" value="CBS"/>
    <property type="match status" value="1"/>
</dbReference>
<evidence type="ECO:0000256" key="9">
    <source>
        <dbReference type="PROSITE-ProRule" id="PRU00703"/>
    </source>
</evidence>
<feature type="transmembrane region" description="Helical" evidence="11">
    <location>
        <begin position="123"/>
        <end position="156"/>
    </location>
</feature>
<feature type="transmembrane region" description="Helical" evidence="11">
    <location>
        <begin position="91"/>
        <end position="111"/>
    </location>
</feature>
<evidence type="ECO:0000256" key="2">
    <source>
        <dbReference type="ARBA" id="ARBA00006337"/>
    </source>
</evidence>
<dbReference type="InterPro" id="IPR002550">
    <property type="entry name" value="CNNM"/>
</dbReference>
<comment type="caution">
    <text evidence="14">The sequence shown here is derived from an EMBL/GenBank/DDBJ whole genome shotgun (WGS) entry which is preliminary data.</text>
</comment>
<comment type="subcellular location">
    <subcellularLocation>
        <location evidence="1">Cell membrane</location>
        <topology evidence="1">Multi-pass membrane protein</topology>
    </subcellularLocation>
</comment>
<dbReference type="PROSITE" id="PS51371">
    <property type="entry name" value="CBS"/>
    <property type="match status" value="1"/>
</dbReference>
<dbReference type="Gene3D" id="3.30.465.10">
    <property type="match status" value="1"/>
</dbReference>
<evidence type="ECO:0000259" key="13">
    <source>
        <dbReference type="PROSITE" id="PS51846"/>
    </source>
</evidence>
<dbReference type="Pfam" id="PF01595">
    <property type="entry name" value="CNNM"/>
    <property type="match status" value="1"/>
</dbReference>
<evidence type="ECO:0000256" key="5">
    <source>
        <dbReference type="ARBA" id="ARBA00022737"/>
    </source>
</evidence>
<dbReference type="SUPFAM" id="SSF54631">
    <property type="entry name" value="CBS-domain pair"/>
    <property type="match status" value="1"/>
</dbReference>
<evidence type="ECO:0000256" key="1">
    <source>
        <dbReference type="ARBA" id="ARBA00004651"/>
    </source>
</evidence>
<dbReference type="PANTHER" id="PTHR22777:SF32">
    <property type="entry name" value="UPF0053 INNER MEMBRANE PROTEIN YFJD"/>
    <property type="match status" value="1"/>
</dbReference>
<dbReference type="SUPFAM" id="SSF56176">
    <property type="entry name" value="FAD-binding/transporter-associated domain-like"/>
    <property type="match status" value="1"/>
</dbReference>
<sequence length="427" mass="47707">MPLHIMLIALVFLLILSGFFSLSETSMMAINRYRLRHLAKQGHRGARLTIKLLDHTDRLLGVILLGNNLLNTASATLVAIIVATLFAHDDFALIMGTIAVTFAILVFSEITPKVIAAAYPERIALAASYVLTPLLIIFYPIVWFVNLFVSGLLILFRLKPQKGSLEQKISTEELKTLVLEGGHFIQHKHQSMLLNLFDLETITVDDVIVPRSQIEAIDLNADDEIIHTQLLTCHHTRLPLYRERLDNIVGIVHVRKVLNQMQGGKITAATLEKVMREPYFIPSGTSLFSQLQLFQENQKRVGLVVDEYGEWLGLVTLEDIVEEIIGEFTTQAPNLASTFSKQEDGSFIVEGSTLLRELNRKLGFQFPLDGPKTLNGLILEYFEDIPEAGTGLSIAGYPMEVIQTKNRVVKTVKIFPAATTAEIKHAE</sequence>
<evidence type="ECO:0000256" key="6">
    <source>
        <dbReference type="ARBA" id="ARBA00022989"/>
    </source>
</evidence>
<proteinExistence type="inferred from homology"/>
<dbReference type="GO" id="GO:0050660">
    <property type="term" value="F:flavin adenine dinucleotide binding"/>
    <property type="evidence" value="ECO:0007669"/>
    <property type="project" value="InterPro"/>
</dbReference>
<dbReference type="Proteomes" id="UP000321055">
    <property type="component" value="Unassembled WGS sequence"/>
</dbReference>
<accession>A0A5C7VN12</accession>
<reference evidence="14 15" key="1">
    <citation type="submission" date="2018-09" db="EMBL/GenBank/DDBJ databases">
        <title>Metagenome Assembled Genomes from an Advanced Water Purification Facility.</title>
        <authorList>
            <person name="Stamps B.W."/>
            <person name="Spear J.R."/>
        </authorList>
    </citation>
    <scope>NUCLEOTIDE SEQUENCE [LARGE SCALE GENOMIC DNA]</scope>
    <source>
        <strain evidence="14">Bin_54_1</strain>
    </source>
</reference>
<dbReference type="InterPro" id="IPR000644">
    <property type="entry name" value="CBS_dom"/>
</dbReference>
<keyword evidence="5" id="KW-0677">Repeat</keyword>
<dbReference type="EMBL" id="SSFX01000085">
    <property type="protein sequence ID" value="TXI27086.1"/>
    <property type="molecule type" value="Genomic_DNA"/>
</dbReference>
<dbReference type="InterPro" id="IPR036318">
    <property type="entry name" value="FAD-bd_PCMH-like_sf"/>
</dbReference>
<feature type="transmembrane region" description="Helical" evidence="11">
    <location>
        <begin position="6"/>
        <end position="30"/>
    </location>
</feature>
<dbReference type="PROSITE" id="PS51846">
    <property type="entry name" value="CNNM"/>
    <property type="match status" value="1"/>
</dbReference>
<evidence type="ECO:0000256" key="3">
    <source>
        <dbReference type="ARBA" id="ARBA00022475"/>
    </source>
</evidence>